<sequence length="168" mass="18630">MQFMFSKIQEIKEKYDVIFQPEFLGAEVSEWTDDDSKLPDGPEPTEYFLRANTGPRYILEGILARPFMTTRQSAGQFAITSIESNGQAPGDLVRAGETVFIPAGKEISVSFVDRYVRFWSFASGDGLETLIAGAGEVFEGSVVPDQVASFDMDRVRRVAESLSINITL</sequence>
<dbReference type="Gene3D" id="2.60.120.10">
    <property type="entry name" value="Jelly Rolls"/>
    <property type="match status" value="2"/>
</dbReference>
<protein>
    <submittedName>
        <fullName evidence="1">Uncharacterized protein</fullName>
    </submittedName>
</protein>
<gene>
    <name evidence="1" type="ORF">SLS63_010347</name>
</gene>
<dbReference type="Proteomes" id="UP001430848">
    <property type="component" value="Unassembled WGS sequence"/>
</dbReference>
<reference evidence="1 2" key="1">
    <citation type="submission" date="2024-02" db="EMBL/GenBank/DDBJ databases">
        <title>De novo assembly and annotation of 12 fungi associated with fruit tree decline syndrome in Ontario, Canada.</title>
        <authorList>
            <person name="Sulman M."/>
            <person name="Ellouze W."/>
            <person name="Ilyukhin E."/>
        </authorList>
    </citation>
    <scope>NUCLEOTIDE SEQUENCE [LARGE SCALE GENOMIC DNA]</scope>
    <source>
        <strain evidence="1 2">M169</strain>
    </source>
</reference>
<name>A0ABR1NX73_DIAER</name>
<dbReference type="EMBL" id="JAKNSF020000085">
    <property type="protein sequence ID" value="KAK7718934.1"/>
    <property type="molecule type" value="Genomic_DNA"/>
</dbReference>
<accession>A0ABR1NX73</accession>
<comment type="caution">
    <text evidence="1">The sequence shown here is derived from an EMBL/GenBank/DDBJ whole genome shotgun (WGS) entry which is preliminary data.</text>
</comment>
<organism evidence="1 2">
    <name type="scientific">Diaporthe eres</name>
    <name type="common">Phomopsis oblonga</name>
    <dbReference type="NCBI Taxonomy" id="83184"/>
    <lineage>
        <taxon>Eukaryota</taxon>
        <taxon>Fungi</taxon>
        <taxon>Dikarya</taxon>
        <taxon>Ascomycota</taxon>
        <taxon>Pezizomycotina</taxon>
        <taxon>Sordariomycetes</taxon>
        <taxon>Sordariomycetidae</taxon>
        <taxon>Diaporthales</taxon>
        <taxon>Diaporthaceae</taxon>
        <taxon>Diaporthe</taxon>
        <taxon>Diaporthe eres species complex</taxon>
    </lineage>
</organism>
<dbReference type="InterPro" id="IPR014710">
    <property type="entry name" value="RmlC-like_jellyroll"/>
</dbReference>
<proteinExistence type="predicted"/>
<evidence type="ECO:0000313" key="2">
    <source>
        <dbReference type="Proteomes" id="UP001430848"/>
    </source>
</evidence>
<evidence type="ECO:0000313" key="1">
    <source>
        <dbReference type="EMBL" id="KAK7718934.1"/>
    </source>
</evidence>
<keyword evidence="2" id="KW-1185">Reference proteome</keyword>